<organism evidence="5">
    <name type="scientific">Dictyoglomus turgidum</name>
    <dbReference type="NCBI Taxonomy" id="513050"/>
    <lineage>
        <taxon>Bacteria</taxon>
        <taxon>Pseudomonadati</taxon>
        <taxon>Dictyoglomota</taxon>
        <taxon>Dictyoglomia</taxon>
        <taxon>Dictyoglomales</taxon>
        <taxon>Dictyoglomaceae</taxon>
        <taxon>Dictyoglomus</taxon>
    </lineage>
</organism>
<feature type="binding site" evidence="3">
    <location>
        <begin position="6"/>
        <end position="11"/>
    </location>
    <ligand>
        <name>substrate</name>
    </ligand>
</feature>
<dbReference type="SUPFAM" id="SSF110857">
    <property type="entry name" value="Gamma-glutamyl cyclotransferase-like"/>
    <property type="match status" value="1"/>
</dbReference>
<reference evidence="5" key="1">
    <citation type="journal article" date="2020" name="mSystems">
        <title>Genome- and Community-Level Interaction Insights into Carbon Utilization and Element Cycling Functions of Hydrothermarchaeota in Hydrothermal Sediment.</title>
        <authorList>
            <person name="Zhou Z."/>
            <person name="Liu Y."/>
            <person name="Xu W."/>
            <person name="Pan J."/>
            <person name="Luo Z.H."/>
            <person name="Li M."/>
        </authorList>
    </citation>
    <scope>NUCLEOTIDE SEQUENCE [LARGE SCALE GENOMIC DNA]</scope>
    <source>
        <strain evidence="5">SpSt-751</strain>
    </source>
</reference>
<proteinExistence type="predicted"/>
<dbReference type="InterPro" id="IPR036568">
    <property type="entry name" value="GGCT-like_sf"/>
</dbReference>
<dbReference type="InterPro" id="IPR013024">
    <property type="entry name" value="GGCT-like"/>
</dbReference>
<evidence type="ECO:0000256" key="1">
    <source>
        <dbReference type="ARBA" id="ARBA00023239"/>
    </source>
</evidence>
<comment type="caution">
    <text evidence="5">The sequence shown here is derived from an EMBL/GenBank/DDBJ whole genome shotgun (WGS) entry which is preliminary data.</text>
</comment>
<feature type="domain" description="Gamma-glutamylcyclotransferase AIG2-like" evidence="4">
    <location>
        <begin position="6"/>
        <end position="109"/>
    </location>
</feature>
<dbReference type="AlphaFoldDB" id="A0A7C3SN89"/>
<dbReference type="InterPro" id="IPR009288">
    <property type="entry name" value="AIG2-like_dom"/>
</dbReference>
<accession>A0A7C3SN89</accession>
<keyword evidence="5" id="KW-0808">Transferase</keyword>
<dbReference type="GO" id="GO:0016740">
    <property type="term" value="F:transferase activity"/>
    <property type="evidence" value="ECO:0007669"/>
    <property type="project" value="UniProtKB-KW"/>
</dbReference>
<dbReference type="GO" id="GO:0003839">
    <property type="term" value="F:gamma-glutamylcyclotransferase activity"/>
    <property type="evidence" value="ECO:0007669"/>
    <property type="project" value="InterPro"/>
</dbReference>
<evidence type="ECO:0000313" key="5">
    <source>
        <dbReference type="EMBL" id="HGB30296.1"/>
    </source>
</evidence>
<dbReference type="PANTHER" id="PTHR12935:SF0">
    <property type="entry name" value="GAMMA-GLUTAMYLCYCLOTRANSFERASE"/>
    <property type="match status" value="1"/>
</dbReference>
<name>A0A7C3SN89_9BACT</name>
<sequence>MNKYYYFAYGSNLNHSQMKERCPNAEKLGKAILRGYKFIINTRGVATIVESEDSIVEGGLYKVSADCLASLDYYEGVKYKTYYRKNIEVEFNGEKINAVTYIATDKEEGLTPRKNYIEKIIIGAKEFRLSDEYIKNNFERYLK</sequence>
<dbReference type="PANTHER" id="PTHR12935">
    <property type="entry name" value="GAMMA-GLUTAMYLCYCLOTRANSFERASE"/>
    <property type="match status" value="1"/>
</dbReference>
<dbReference type="EMBL" id="DTGA01000006">
    <property type="protein sequence ID" value="HGB30296.1"/>
    <property type="molecule type" value="Genomic_DNA"/>
</dbReference>
<protein>
    <submittedName>
        <fullName evidence="5">Gamma-glutamylcyclotransferase</fullName>
    </submittedName>
</protein>
<dbReference type="InterPro" id="IPR017939">
    <property type="entry name" value="G-Glutamylcylcotransferase"/>
</dbReference>
<dbReference type="Gene3D" id="3.10.490.10">
    <property type="entry name" value="Gamma-glutamyl cyclotransferase-like"/>
    <property type="match status" value="1"/>
</dbReference>
<feature type="active site" description="Proton acceptor" evidence="2">
    <location>
        <position position="75"/>
    </location>
</feature>
<evidence type="ECO:0000256" key="2">
    <source>
        <dbReference type="PIRSR" id="PIRSR617939-1"/>
    </source>
</evidence>
<evidence type="ECO:0000259" key="4">
    <source>
        <dbReference type="Pfam" id="PF06094"/>
    </source>
</evidence>
<keyword evidence="1" id="KW-0456">Lyase</keyword>
<evidence type="ECO:0000256" key="3">
    <source>
        <dbReference type="PIRSR" id="PIRSR617939-2"/>
    </source>
</evidence>
<dbReference type="CDD" id="cd06661">
    <property type="entry name" value="GGCT_like"/>
    <property type="match status" value="1"/>
</dbReference>
<dbReference type="Pfam" id="PF06094">
    <property type="entry name" value="GGACT"/>
    <property type="match status" value="1"/>
</dbReference>
<gene>
    <name evidence="5" type="ORF">ENV35_00285</name>
</gene>
<feature type="binding site" evidence="3">
    <location>
        <position position="116"/>
    </location>
    <ligand>
        <name>substrate</name>
    </ligand>
</feature>